<gene>
    <name evidence="8" type="ORF">JOC94_001357</name>
</gene>
<dbReference type="PANTHER" id="PTHR43133">
    <property type="entry name" value="RNA POLYMERASE ECF-TYPE SIGMA FACTO"/>
    <property type="match status" value="1"/>
</dbReference>
<dbReference type="InterPro" id="IPR014284">
    <property type="entry name" value="RNA_pol_sigma-70_dom"/>
</dbReference>
<evidence type="ECO:0000256" key="3">
    <source>
        <dbReference type="ARBA" id="ARBA00023082"/>
    </source>
</evidence>
<keyword evidence="2" id="KW-0805">Transcription regulation</keyword>
<dbReference type="Gene3D" id="1.10.10.10">
    <property type="entry name" value="Winged helix-like DNA-binding domain superfamily/Winged helix DNA-binding domain"/>
    <property type="match status" value="1"/>
</dbReference>
<evidence type="ECO:0000259" key="6">
    <source>
        <dbReference type="Pfam" id="PF04542"/>
    </source>
</evidence>
<evidence type="ECO:0000259" key="7">
    <source>
        <dbReference type="Pfam" id="PF04545"/>
    </source>
</evidence>
<dbReference type="InterPro" id="IPR013324">
    <property type="entry name" value="RNA_pol_sigma_r3/r4-like"/>
</dbReference>
<evidence type="ECO:0000256" key="1">
    <source>
        <dbReference type="ARBA" id="ARBA00010641"/>
    </source>
</evidence>
<dbReference type="InterPro" id="IPR039425">
    <property type="entry name" value="RNA_pol_sigma-70-like"/>
</dbReference>
<comment type="caution">
    <text evidence="8">The sequence shown here is derived from an EMBL/GenBank/DDBJ whole genome shotgun (WGS) entry which is preliminary data.</text>
</comment>
<dbReference type="SUPFAM" id="SSF88659">
    <property type="entry name" value="Sigma3 and sigma4 domains of RNA polymerase sigma factors"/>
    <property type="match status" value="1"/>
</dbReference>
<proteinExistence type="inferred from homology"/>
<reference evidence="8 9" key="1">
    <citation type="submission" date="2021-01" db="EMBL/GenBank/DDBJ databases">
        <title>Genomic Encyclopedia of Type Strains, Phase IV (KMG-IV): sequencing the most valuable type-strain genomes for metagenomic binning, comparative biology and taxonomic classification.</title>
        <authorList>
            <person name="Goeker M."/>
        </authorList>
    </citation>
    <scope>NUCLEOTIDE SEQUENCE [LARGE SCALE GENOMIC DNA]</scope>
    <source>
        <strain evidence="8 9">DSM 105453</strain>
    </source>
</reference>
<evidence type="ECO:0000313" key="9">
    <source>
        <dbReference type="Proteomes" id="UP000823485"/>
    </source>
</evidence>
<dbReference type="InterPro" id="IPR007627">
    <property type="entry name" value="RNA_pol_sigma70_r2"/>
</dbReference>
<comment type="similarity">
    <text evidence="1">Belongs to the sigma-70 factor family. ECF subfamily.</text>
</comment>
<feature type="domain" description="RNA polymerase sigma-70 region 4" evidence="7">
    <location>
        <begin position="110"/>
        <end position="158"/>
    </location>
</feature>
<evidence type="ECO:0000256" key="2">
    <source>
        <dbReference type="ARBA" id="ARBA00023015"/>
    </source>
</evidence>
<keyword evidence="9" id="KW-1185">Reference proteome</keyword>
<dbReference type="Gene3D" id="1.10.1740.10">
    <property type="match status" value="1"/>
</dbReference>
<accession>A0ABS2R413</accession>
<dbReference type="Proteomes" id="UP000823485">
    <property type="component" value="Unassembled WGS sequence"/>
</dbReference>
<dbReference type="InterPro" id="IPR036388">
    <property type="entry name" value="WH-like_DNA-bd_sf"/>
</dbReference>
<organism evidence="8 9">
    <name type="scientific">Siminovitchia thermophila</name>
    <dbReference type="NCBI Taxonomy" id="1245522"/>
    <lineage>
        <taxon>Bacteria</taxon>
        <taxon>Bacillati</taxon>
        <taxon>Bacillota</taxon>
        <taxon>Bacilli</taxon>
        <taxon>Bacillales</taxon>
        <taxon>Bacillaceae</taxon>
        <taxon>Siminovitchia</taxon>
    </lineage>
</organism>
<dbReference type="InterPro" id="IPR007630">
    <property type="entry name" value="RNA_pol_sigma70_r4"/>
</dbReference>
<evidence type="ECO:0000256" key="5">
    <source>
        <dbReference type="ARBA" id="ARBA00023163"/>
    </source>
</evidence>
<dbReference type="Pfam" id="PF04542">
    <property type="entry name" value="Sigma70_r2"/>
    <property type="match status" value="1"/>
</dbReference>
<name>A0ABS2R413_9BACI</name>
<dbReference type="SUPFAM" id="SSF88946">
    <property type="entry name" value="Sigma2 domain of RNA polymerase sigma factors"/>
    <property type="match status" value="1"/>
</dbReference>
<dbReference type="Pfam" id="PF04545">
    <property type="entry name" value="Sigma70_r4"/>
    <property type="match status" value="1"/>
</dbReference>
<dbReference type="CDD" id="cd06171">
    <property type="entry name" value="Sigma70_r4"/>
    <property type="match status" value="1"/>
</dbReference>
<dbReference type="PANTHER" id="PTHR43133:SF8">
    <property type="entry name" value="RNA POLYMERASE SIGMA FACTOR HI_1459-RELATED"/>
    <property type="match status" value="1"/>
</dbReference>
<dbReference type="EMBL" id="JAFBFH010000007">
    <property type="protein sequence ID" value="MBM7714385.1"/>
    <property type="molecule type" value="Genomic_DNA"/>
</dbReference>
<keyword evidence="3" id="KW-0731">Sigma factor</keyword>
<dbReference type="RefSeq" id="WP_077109711.1">
    <property type="nucleotide sequence ID" value="NZ_JAFBFH010000007.1"/>
</dbReference>
<protein>
    <submittedName>
        <fullName evidence="8">RNA polymerase sigma-70 factor (ECF subfamily)</fullName>
    </submittedName>
</protein>
<keyword evidence="4" id="KW-0238">DNA-binding</keyword>
<sequence length="165" mass="19555">MNDLENLYRRIQRKIFAFFFVKTGNPFIAEDLTQDVFYEALKGFHRFTGNSSINTWVFSIAKNRLKKFYRSKKYSKLLQEKLACEAGAMPLPLEDLFVLREDSRTLIKRISRLDEKSRDIVTYRIYGELSFKEIGDLTGESELYARVTFHRAKMKLKKEMRSVNE</sequence>
<evidence type="ECO:0000313" key="8">
    <source>
        <dbReference type="EMBL" id="MBM7714385.1"/>
    </source>
</evidence>
<keyword evidence="5" id="KW-0804">Transcription</keyword>
<evidence type="ECO:0000256" key="4">
    <source>
        <dbReference type="ARBA" id="ARBA00023125"/>
    </source>
</evidence>
<dbReference type="NCBIfam" id="TIGR02937">
    <property type="entry name" value="sigma70-ECF"/>
    <property type="match status" value="1"/>
</dbReference>
<dbReference type="InterPro" id="IPR013325">
    <property type="entry name" value="RNA_pol_sigma_r2"/>
</dbReference>
<feature type="domain" description="RNA polymerase sigma-70 region 2" evidence="6">
    <location>
        <begin position="7"/>
        <end position="73"/>
    </location>
</feature>